<dbReference type="InterPro" id="IPR022742">
    <property type="entry name" value="Hydrolase_4"/>
</dbReference>
<evidence type="ECO:0000313" key="3">
    <source>
        <dbReference type="Proteomes" id="UP000307173"/>
    </source>
</evidence>
<accession>A0A4T0WUG8</accession>
<evidence type="ECO:0000313" key="2">
    <source>
        <dbReference type="EMBL" id="TID13141.1"/>
    </source>
</evidence>
<dbReference type="InterPro" id="IPR029058">
    <property type="entry name" value="AB_hydrolase_fold"/>
</dbReference>
<reference evidence="2 3" key="1">
    <citation type="journal article" date="2019" name="Front. Genet.">
        <title>Whole-Genome Sequencing of the Opportunistic Yeast Pathogen Candida inconspicua Uncovers Its Hybrid Origin.</title>
        <authorList>
            <person name="Mixao V."/>
            <person name="Hansen A.P."/>
            <person name="Saus E."/>
            <person name="Boekhout T."/>
            <person name="Lass-Florl C."/>
            <person name="Gabaldon T."/>
        </authorList>
    </citation>
    <scope>NUCLEOTIDE SEQUENCE [LARGE SCALE GENOMIC DNA]</scope>
    <source>
        <strain evidence="2 3">CBS 180</strain>
    </source>
</reference>
<dbReference type="SUPFAM" id="SSF53474">
    <property type="entry name" value="alpha/beta-Hydrolases"/>
    <property type="match status" value="1"/>
</dbReference>
<dbReference type="Gene3D" id="3.40.50.1820">
    <property type="entry name" value="alpha/beta hydrolase"/>
    <property type="match status" value="1"/>
</dbReference>
<protein>
    <recommendedName>
        <fullName evidence="1">Serine aminopeptidase S33 domain-containing protein</fullName>
    </recommendedName>
</protein>
<comment type="caution">
    <text evidence="2">The sequence shown here is derived from an EMBL/GenBank/DDBJ whole genome shotgun (WGS) entry which is preliminary data.</text>
</comment>
<feature type="domain" description="Serine aminopeptidase S33" evidence="1">
    <location>
        <begin position="33"/>
        <end position="290"/>
    </location>
</feature>
<gene>
    <name evidence="2" type="ORF">CANINC_004997</name>
</gene>
<dbReference type="InterPro" id="IPR051044">
    <property type="entry name" value="MAG_DAG_Lipase"/>
</dbReference>
<keyword evidence="3" id="KW-1185">Reference proteome</keyword>
<dbReference type="PANTHER" id="PTHR11614">
    <property type="entry name" value="PHOSPHOLIPASE-RELATED"/>
    <property type="match status" value="1"/>
</dbReference>
<name>A0A4T0WUG8_9ASCO</name>
<proteinExistence type="predicted"/>
<evidence type="ECO:0000259" key="1">
    <source>
        <dbReference type="Pfam" id="PF12146"/>
    </source>
</evidence>
<dbReference type="EMBL" id="SELW01000681">
    <property type="protein sequence ID" value="TID13141.1"/>
    <property type="molecule type" value="Genomic_DNA"/>
</dbReference>
<organism evidence="2 3">
    <name type="scientific">Pichia inconspicua</name>
    <dbReference type="NCBI Taxonomy" id="52247"/>
    <lineage>
        <taxon>Eukaryota</taxon>
        <taxon>Fungi</taxon>
        <taxon>Dikarya</taxon>
        <taxon>Ascomycota</taxon>
        <taxon>Saccharomycotina</taxon>
        <taxon>Pichiomycetes</taxon>
        <taxon>Pichiales</taxon>
        <taxon>Pichiaceae</taxon>
        <taxon>Pichia</taxon>
    </lineage>
</organism>
<dbReference type="OrthoDB" id="10249433at2759"/>
<dbReference type="Proteomes" id="UP000307173">
    <property type="component" value="Unassembled WGS sequence"/>
</dbReference>
<sequence length="311" mass="34891">MEPPYKPTLTPELGEITIDDCIFVTYKWKVPDVRPLILIVHGYRDHHVLYTELAEYLVKTLNVNVFFFYQRGEGTTRLINGRRGIANDNHAYSAIDSMISKSVADPTISEVHLFGHSMGGGLVLNYACGCGGRKNDTYQISNVKSIVACAPLIELHPYTHPGQIIEWVVRFFSVLPFTRTLRVPSPLDVEAITGDPEWQSWMRAAIDPKTLNGAFIETRDFILRGRALLNDNIASSIVRGLPILVCHGDADKINDVKASEEWVRKVNRLDNVDVTLKVYHDGRHSLMVDSPSIRSAFLQDVAVFYGSHIGN</sequence>
<dbReference type="STRING" id="52247.A0A4T0WUG8"/>
<dbReference type="AlphaFoldDB" id="A0A4T0WUG8"/>
<dbReference type="Pfam" id="PF12146">
    <property type="entry name" value="Hydrolase_4"/>
    <property type="match status" value="1"/>
</dbReference>